<sequence>MISKKLVFGLVLFVAIGLAIGTYSVRTNHNKTNSQTSKKVEASTNQAVITSQPDWDVGTKDNIDSSSSPGSIVINNSGSNTLSLSGKTTVASVDISNKDLPIDNNNDTYWRVQPLRSDATDYWKIDLGQNYNLKKISVFTSCAAIYNGEFYYSTDETNWTLLGFHLGCSDTPAITEGIIDVNARFIRYVPFAPVPDCPGAPSCGFVNFNELSLYIPATATHTTGSTQLNGGSDFFEWQTFTPTYTKPANTNVQFRFRSSTNSTDWTIWTDYQTPSSGSPLDITSLVTSRTGPTDSPTFYKYLQVETKLTSTDGTSNPTLSEYSIGYHTNRPPDKPVAGTVIIGN</sequence>
<protein>
    <submittedName>
        <fullName evidence="2">F5/8 type C domain protein</fullName>
    </submittedName>
</protein>
<dbReference type="InterPro" id="IPR008979">
    <property type="entry name" value="Galactose-bd-like_sf"/>
</dbReference>
<dbReference type="EMBL" id="MWBO01000047">
    <property type="protein sequence ID" value="OQA52093.1"/>
    <property type="molecule type" value="Genomic_DNA"/>
</dbReference>
<dbReference type="AlphaFoldDB" id="A0A1V5SCV5"/>
<evidence type="ECO:0000313" key="2">
    <source>
        <dbReference type="EMBL" id="OQA52093.1"/>
    </source>
</evidence>
<reference evidence="2" key="1">
    <citation type="submission" date="2017-02" db="EMBL/GenBank/DDBJ databases">
        <title>Delving into the versatile metabolic prowess of the omnipresent phylum Bacteroidetes.</title>
        <authorList>
            <person name="Nobu M.K."/>
            <person name="Mei R."/>
            <person name="Narihiro T."/>
            <person name="Kuroda K."/>
            <person name="Liu W.-T."/>
        </authorList>
    </citation>
    <scope>NUCLEOTIDE SEQUENCE</scope>
    <source>
        <strain evidence="2">ADurb.Bin280</strain>
    </source>
</reference>
<proteinExistence type="predicted"/>
<comment type="caution">
    <text evidence="2">The sequence shown here is derived from an EMBL/GenBank/DDBJ whole genome shotgun (WGS) entry which is preliminary data.</text>
</comment>
<dbReference type="Gene3D" id="2.60.120.260">
    <property type="entry name" value="Galactose-binding domain-like"/>
    <property type="match status" value="1"/>
</dbReference>
<dbReference type="Pfam" id="PF22633">
    <property type="entry name" value="F5_F8_type_C_2"/>
    <property type="match status" value="1"/>
</dbReference>
<dbReference type="PROSITE" id="PS50022">
    <property type="entry name" value="FA58C_3"/>
    <property type="match status" value="1"/>
</dbReference>
<name>A0A1V5SCV5_9BACT</name>
<dbReference type="Proteomes" id="UP000485367">
    <property type="component" value="Unassembled WGS sequence"/>
</dbReference>
<organism evidence="2">
    <name type="scientific">candidate division WS2 bacterium ADurb.Bin280</name>
    <dbReference type="NCBI Taxonomy" id="1852829"/>
    <lineage>
        <taxon>Bacteria</taxon>
        <taxon>candidate division WS2</taxon>
    </lineage>
</organism>
<accession>A0A1V5SCV5</accession>
<dbReference type="SUPFAM" id="SSF49785">
    <property type="entry name" value="Galactose-binding domain-like"/>
    <property type="match status" value="1"/>
</dbReference>
<gene>
    <name evidence="2" type="ORF">BWY43_00656</name>
</gene>
<evidence type="ECO:0000259" key="1">
    <source>
        <dbReference type="PROSITE" id="PS50022"/>
    </source>
</evidence>
<feature type="domain" description="F5/8 type C" evidence="1">
    <location>
        <begin position="66"/>
        <end position="190"/>
    </location>
</feature>
<dbReference type="InterPro" id="IPR000421">
    <property type="entry name" value="FA58C"/>
</dbReference>